<evidence type="ECO:0000259" key="3">
    <source>
        <dbReference type="Pfam" id="PF10620"/>
    </source>
</evidence>
<evidence type="ECO:0000313" key="5">
    <source>
        <dbReference type="EMBL" id="NVO79152.1"/>
    </source>
</evidence>
<keyword evidence="6" id="KW-1185">Reference proteome</keyword>
<feature type="domain" description="Phosphoribosyl-dephospho-CoA transferase MdcG N-terminal" evidence="4">
    <location>
        <begin position="8"/>
        <end position="87"/>
    </location>
</feature>
<dbReference type="InterPro" id="IPR048903">
    <property type="entry name" value="MdcG_N"/>
</dbReference>
<sequence length="227" mass="25857">MEQTEQFHRHDLVWLAHPAWDMLIQQQPALAAQLRQWQQAEWPAVVRRRDGDATEHEVCIGLALPPQQGRKIRVAARVPVQQISAHQPGLSLSTAMAVAGDSAQEYLQAMQRDAQQQGIRFRVYGSLAMQFLTGVPYMTPQSDIDLLFRPSDRQQLRLGLALLQRYRAWLPLDGEIIFPREQAVAWKEWATADTLVDAHANQRVLVKDSQTVRLVNRQELLDSLPST</sequence>
<dbReference type="EMBL" id="JABXYJ010000010">
    <property type="protein sequence ID" value="NVO79152.1"/>
    <property type="molecule type" value="Genomic_DNA"/>
</dbReference>
<dbReference type="GO" id="GO:0016779">
    <property type="term" value="F:nucleotidyltransferase activity"/>
    <property type="evidence" value="ECO:0007669"/>
    <property type="project" value="UniProtKB-KW"/>
</dbReference>
<dbReference type="Pfam" id="PF10620">
    <property type="entry name" value="MdcG"/>
    <property type="match status" value="1"/>
</dbReference>
<evidence type="ECO:0000259" key="4">
    <source>
        <dbReference type="Pfam" id="PF20866"/>
    </source>
</evidence>
<proteinExistence type="predicted"/>
<dbReference type="Proteomes" id="UP000588051">
    <property type="component" value="Unassembled WGS sequence"/>
</dbReference>
<evidence type="ECO:0000256" key="1">
    <source>
        <dbReference type="ARBA" id="ARBA00022679"/>
    </source>
</evidence>
<feature type="domain" description="Phosphoribosyl-dephospho-CoA transferase MdcG C-terminal" evidence="3">
    <location>
        <begin position="92"/>
        <end position="217"/>
    </location>
</feature>
<evidence type="ECO:0000313" key="6">
    <source>
        <dbReference type="Proteomes" id="UP000588051"/>
    </source>
</evidence>
<keyword evidence="1" id="KW-0808">Transferase</keyword>
<name>A0A850QF95_9BURK</name>
<dbReference type="InterPro" id="IPR049180">
    <property type="entry name" value="MdcG_C"/>
</dbReference>
<dbReference type="AlphaFoldDB" id="A0A850QF95"/>
<dbReference type="InterPro" id="IPR017557">
    <property type="entry name" value="Holo-ACP_synthase"/>
</dbReference>
<dbReference type="NCBIfam" id="TIGR03135">
    <property type="entry name" value="malonate_mdcG"/>
    <property type="match status" value="1"/>
</dbReference>
<evidence type="ECO:0000256" key="2">
    <source>
        <dbReference type="ARBA" id="ARBA00022695"/>
    </source>
</evidence>
<gene>
    <name evidence="5" type="primary">mdcG</name>
    <name evidence="5" type="ORF">HV832_15075</name>
</gene>
<protein>
    <submittedName>
        <fullName evidence="5">Malonate decarboxylase holo-[acyl-carrier-protein] synthase</fullName>
    </submittedName>
</protein>
<keyword evidence="2" id="KW-0548">Nucleotidyltransferase</keyword>
<dbReference type="Pfam" id="PF20866">
    <property type="entry name" value="MdcG_N"/>
    <property type="match status" value="1"/>
</dbReference>
<organism evidence="5 6">
    <name type="scientific">Undibacterium oligocarboniphilum</name>
    <dbReference type="NCBI Taxonomy" id="666702"/>
    <lineage>
        <taxon>Bacteria</taxon>
        <taxon>Pseudomonadati</taxon>
        <taxon>Pseudomonadota</taxon>
        <taxon>Betaproteobacteria</taxon>
        <taxon>Burkholderiales</taxon>
        <taxon>Oxalobacteraceae</taxon>
        <taxon>Undibacterium</taxon>
    </lineage>
</organism>
<reference evidence="5 6" key="1">
    <citation type="submission" date="2020-06" db="EMBL/GenBank/DDBJ databases">
        <authorList>
            <person name="Qiu C."/>
            <person name="Liu Z."/>
        </authorList>
    </citation>
    <scope>NUCLEOTIDE SEQUENCE [LARGE SCALE GENOMIC DNA]</scope>
    <source>
        <strain evidence="5 6">EM 1</strain>
    </source>
</reference>
<comment type="caution">
    <text evidence="5">The sequence shown here is derived from an EMBL/GenBank/DDBJ whole genome shotgun (WGS) entry which is preliminary data.</text>
</comment>
<dbReference type="RefSeq" id="WP_176804683.1">
    <property type="nucleotide sequence ID" value="NZ_JABXYJ010000010.1"/>
</dbReference>
<accession>A0A850QF95</accession>